<feature type="transmembrane region" description="Helical" evidence="1">
    <location>
        <begin position="81"/>
        <end position="101"/>
    </location>
</feature>
<organism evidence="2 3">
    <name type="scientific">Kibdelosporangium philippinense</name>
    <dbReference type="NCBI Taxonomy" id="211113"/>
    <lineage>
        <taxon>Bacteria</taxon>
        <taxon>Bacillati</taxon>
        <taxon>Actinomycetota</taxon>
        <taxon>Actinomycetes</taxon>
        <taxon>Pseudonocardiales</taxon>
        <taxon>Pseudonocardiaceae</taxon>
        <taxon>Kibdelosporangium</taxon>
    </lineage>
</organism>
<accession>A0ABS8ZB99</accession>
<keyword evidence="1" id="KW-0472">Membrane</keyword>
<sequence length="118" mass="11758">MPALYGAGTGFWCGIVATIASATADGTNALVPSVLTVAALSSLTTVLGAFATALQTWLLYASFVIGHTGQVALTDASVNAALVLGGTAVGATVVGAGIRWIQMPVVVARTTVVRVRLG</sequence>
<proteinExistence type="predicted"/>
<feature type="transmembrane region" description="Helical" evidence="1">
    <location>
        <begin position="34"/>
        <end position="60"/>
    </location>
</feature>
<evidence type="ECO:0008006" key="4">
    <source>
        <dbReference type="Google" id="ProtNLM"/>
    </source>
</evidence>
<dbReference type="RefSeq" id="WP_233724662.1">
    <property type="nucleotide sequence ID" value="NZ_JAJVCN010000001.1"/>
</dbReference>
<evidence type="ECO:0000313" key="2">
    <source>
        <dbReference type="EMBL" id="MCE7003102.1"/>
    </source>
</evidence>
<evidence type="ECO:0000313" key="3">
    <source>
        <dbReference type="Proteomes" id="UP001521150"/>
    </source>
</evidence>
<keyword evidence="3" id="KW-1185">Reference proteome</keyword>
<keyword evidence="1" id="KW-1133">Transmembrane helix</keyword>
<name>A0ABS8ZB99_9PSEU</name>
<gene>
    <name evidence="2" type="ORF">LWC34_09710</name>
</gene>
<dbReference type="EMBL" id="JAJVCN010000001">
    <property type="protein sequence ID" value="MCE7003102.1"/>
    <property type="molecule type" value="Genomic_DNA"/>
</dbReference>
<keyword evidence="1" id="KW-0812">Transmembrane</keyword>
<evidence type="ECO:0000256" key="1">
    <source>
        <dbReference type="SAM" id="Phobius"/>
    </source>
</evidence>
<protein>
    <recommendedName>
        <fullName evidence="4">DUF1097 domain-containing protein</fullName>
    </recommendedName>
</protein>
<comment type="caution">
    <text evidence="2">The sequence shown here is derived from an EMBL/GenBank/DDBJ whole genome shotgun (WGS) entry which is preliminary data.</text>
</comment>
<reference evidence="2 3" key="1">
    <citation type="submission" date="2021-12" db="EMBL/GenBank/DDBJ databases">
        <title>Genome sequence of Kibdelosporangium philippinense ATCC 49844.</title>
        <authorList>
            <person name="Fedorov E.A."/>
            <person name="Omeragic M."/>
            <person name="Shalygina K.F."/>
            <person name="Maclea K.S."/>
        </authorList>
    </citation>
    <scope>NUCLEOTIDE SEQUENCE [LARGE SCALE GENOMIC DNA]</scope>
    <source>
        <strain evidence="2 3">ATCC 49844</strain>
    </source>
</reference>
<dbReference type="Proteomes" id="UP001521150">
    <property type="component" value="Unassembled WGS sequence"/>
</dbReference>